<evidence type="ECO:0000256" key="6">
    <source>
        <dbReference type="ARBA" id="ARBA00022989"/>
    </source>
</evidence>
<comment type="function">
    <text evidence="9">Part of the tripartite ATP-independent periplasmic (TRAP) transport system.</text>
</comment>
<gene>
    <name evidence="11" type="ORF">M0654_06265</name>
</gene>
<evidence type="ECO:0000313" key="11">
    <source>
        <dbReference type="EMBL" id="MCK8779588.1"/>
    </source>
</evidence>
<accession>A0ABT0INY5</accession>
<protein>
    <recommendedName>
        <fullName evidence="9">TRAP transporter small permease protein</fullName>
    </recommendedName>
</protein>
<feature type="transmembrane region" description="Helical" evidence="9">
    <location>
        <begin position="12"/>
        <end position="39"/>
    </location>
</feature>
<evidence type="ECO:0000313" key="12">
    <source>
        <dbReference type="Proteomes" id="UP001202827"/>
    </source>
</evidence>
<evidence type="ECO:0000256" key="2">
    <source>
        <dbReference type="ARBA" id="ARBA00022448"/>
    </source>
</evidence>
<name>A0ABT0INY5_9HYPH</name>
<sequence>MLSAYVLWVGRLSRLFAIIATALIIIAMLVVCQMILMRYVFRLPTIWQTDFVVFSATAAIFLGAPYVLLKGGHVGVDVIEMLLSERNRLRLKVVGSFLGLIFCIVMLAATWVQFEEAWTGNWKHSSVWAPRLWIPLAALPLGFLLLCLQYVAQIIVLLRLGREPAAVSDLPSSHLPLPATPAAEHSMEGRRS</sequence>
<keyword evidence="2 9" id="KW-0813">Transport</keyword>
<keyword evidence="4 9" id="KW-0997">Cell inner membrane</keyword>
<feature type="transmembrane region" description="Helical" evidence="9">
    <location>
        <begin position="132"/>
        <end position="152"/>
    </location>
</feature>
<dbReference type="Pfam" id="PF04290">
    <property type="entry name" value="DctQ"/>
    <property type="match status" value="1"/>
</dbReference>
<dbReference type="PANTHER" id="PTHR35011:SF10">
    <property type="entry name" value="TRAP TRANSPORTER SMALL PERMEASE PROTEIN"/>
    <property type="match status" value="1"/>
</dbReference>
<dbReference type="Proteomes" id="UP001202827">
    <property type="component" value="Unassembled WGS sequence"/>
</dbReference>
<keyword evidence="3" id="KW-1003">Cell membrane</keyword>
<feature type="domain" description="Tripartite ATP-independent periplasmic transporters DctQ component" evidence="10">
    <location>
        <begin position="28"/>
        <end position="159"/>
    </location>
</feature>
<proteinExistence type="inferred from homology"/>
<keyword evidence="12" id="KW-1185">Reference proteome</keyword>
<comment type="similarity">
    <text evidence="8 9">Belongs to the TRAP transporter small permease family.</text>
</comment>
<evidence type="ECO:0000256" key="8">
    <source>
        <dbReference type="ARBA" id="ARBA00038436"/>
    </source>
</evidence>
<evidence type="ECO:0000256" key="7">
    <source>
        <dbReference type="ARBA" id="ARBA00023136"/>
    </source>
</evidence>
<organism evidence="11 12">
    <name type="scientific">Neorhizobium turbinariae</name>
    <dbReference type="NCBI Taxonomy" id="2937795"/>
    <lineage>
        <taxon>Bacteria</taxon>
        <taxon>Pseudomonadati</taxon>
        <taxon>Pseudomonadota</taxon>
        <taxon>Alphaproteobacteria</taxon>
        <taxon>Hyphomicrobiales</taxon>
        <taxon>Rhizobiaceae</taxon>
        <taxon>Rhizobium/Agrobacterium group</taxon>
        <taxon>Neorhizobium</taxon>
    </lineage>
</organism>
<keyword evidence="7 9" id="KW-0472">Membrane</keyword>
<dbReference type="PANTHER" id="PTHR35011">
    <property type="entry name" value="2,3-DIKETO-L-GULONATE TRAP TRANSPORTER SMALL PERMEASE PROTEIN YIAM"/>
    <property type="match status" value="1"/>
</dbReference>
<evidence type="ECO:0000256" key="5">
    <source>
        <dbReference type="ARBA" id="ARBA00022692"/>
    </source>
</evidence>
<evidence type="ECO:0000256" key="3">
    <source>
        <dbReference type="ARBA" id="ARBA00022475"/>
    </source>
</evidence>
<evidence type="ECO:0000259" key="10">
    <source>
        <dbReference type="Pfam" id="PF04290"/>
    </source>
</evidence>
<comment type="caution">
    <text evidence="11">The sequence shown here is derived from an EMBL/GenBank/DDBJ whole genome shotgun (WGS) entry which is preliminary data.</text>
</comment>
<evidence type="ECO:0000256" key="4">
    <source>
        <dbReference type="ARBA" id="ARBA00022519"/>
    </source>
</evidence>
<feature type="transmembrane region" description="Helical" evidence="9">
    <location>
        <begin position="89"/>
        <end position="112"/>
    </location>
</feature>
<dbReference type="InterPro" id="IPR007387">
    <property type="entry name" value="TRAP_DctQ"/>
</dbReference>
<keyword evidence="5 9" id="KW-0812">Transmembrane</keyword>
<keyword evidence="6 9" id="KW-1133">Transmembrane helix</keyword>
<dbReference type="RefSeq" id="WP_248682301.1">
    <property type="nucleotide sequence ID" value="NZ_JALPRY010000007.1"/>
</dbReference>
<evidence type="ECO:0000256" key="1">
    <source>
        <dbReference type="ARBA" id="ARBA00004429"/>
    </source>
</evidence>
<comment type="subunit">
    <text evidence="9">The complex comprises the extracytoplasmic solute receptor protein and the two transmembrane proteins.</text>
</comment>
<dbReference type="InterPro" id="IPR055348">
    <property type="entry name" value="DctQ"/>
</dbReference>
<reference evidence="11 12" key="1">
    <citation type="submission" date="2022-04" db="EMBL/GenBank/DDBJ databases">
        <title>Rhizobium coralii sp. nov., isolated from coral Turbinaria peltata.</title>
        <authorList>
            <person name="Sun H."/>
        </authorList>
    </citation>
    <scope>NUCLEOTIDE SEQUENCE [LARGE SCALE GENOMIC DNA]</scope>
    <source>
        <strain evidence="11 12">NTR19</strain>
    </source>
</reference>
<feature type="transmembrane region" description="Helical" evidence="9">
    <location>
        <begin position="51"/>
        <end position="69"/>
    </location>
</feature>
<evidence type="ECO:0000256" key="9">
    <source>
        <dbReference type="RuleBase" id="RU369079"/>
    </source>
</evidence>
<dbReference type="EMBL" id="JALPRY010000007">
    <property type="protein sequence ID" value="MCK8779588.1"/>
    <property type="molecule type" value="Genomic_DNA"/>
</dbReference>
<comment type="subcellular location">
    <subcellularLocation>
        <location evidence="1 9">Cell inner membrane</location>
        <topology evidence="1 9">Multi-pass membrane protein</topology>
    </subcellularLocation>
</comment>